<organism evidence="7 8">
    <name type="scientific">Cudoniella acicularis</name>
    <dbReference type="NCBI Taxonomy" id="354080"/>
    <lineage>
        <taxon>Eukaryota</taxon>
        <taxon>Fungi</taxon>
        <taxon>Dikarya</taxon>
        <taxon>Ascomycota</taxon>
        <taxon>Pezizomycotina</taxon>
        <taxon>Leotiomycetes</taxon>
        <taxon>Helotiales</taxon>
        <taxon>Tricladiaceae</taxon>
        <taxon>Cudoniella</taxon>
    </lineage>
</organism>
<dbReference type="InterPro" id="IPR013148">
    <property type="entry name" value="Glyco_hydro_32_N"/>
</dbReference>
<gene>
    <name evidence="7" type="ORF">G7Y89_g9621</name>
</gene>
<keyword evidence="8" id="KW-1185">Reference proteome</keyword>
<evidence type="ECO:0000313" key="8">
    <source>
        <dbReference type="Proteomes" id="UP000566819"/>
    </source>
</evidence>
<dbReference type="OrthoDB" id="202537at2759"/>
<evidence type="ECO:0008006" key="9">
    <source>
        <dbReference type="Google" id="ProtNLM"/>
    </source>
</evidence>
<proteinExistence type="inferred from homology"/>
<accession>A0A8H4RFU5</accession>
<evidence type="ECO:0000313" key="7">
    <source>
        <dbReference type="EMBL" id="KAF4628531.1"/>
    </source>
</evidence>
<feature type="domain" description="Glycosyl hydrolase family 32 C-terminal" evidence="6">
    <location>
        <begin position="120"/>
        <end position="237"/>
    </location>
</feature>
<dbReference type="SUPFAM" id="SSF75005">
    <property type="entry name" value="Arabinanase/levansucrase/invertase"/>
    <property type="match status" value="1"/>
</dbReference>
<dbReference type="GO" id="GO:0005737">
    <property type="term" value="C:cytoplasm"/>
    <property type="evidence" value="ECO:0007669"/>
    <property type="project" value="TreeGrafter"/>
</dbReference>
<dbReference type="EMBL" id="JAAMPI010000800">
    <property type="protein sequence ID" value="KAF4628531.1"/>
    <property type="molecule type" value="Genomic_DNA"/>
</dbReference>
<evidence type="ECO:0000259" key="6">
    <source>
        <dbReference type="Pfam" id="PF08244"/>
    </source>
</evidence>
<dbReference type="InterPro" id="IPR013189">
    <property type="entry name" value="Glyco_hydro_32_C"/>
</dbReference>
<protein>
    <recommendedName>
        <fullName evidence="9">Glycosyl hydrolase family 32 C-terminal domain-containing protein</fullName>
    </recommendedName>
</protein>
<reference evidence="7 8" key="1">
    <citation type="submission" date="2020-03" db="EMBL/GenBank/DDBJ databases">
        <title>Draft Genome Sequence of Cudoniella acicularis.</title>
        <authorList>
            <person name="Buettner E."/>
            <person name="Kellner H."/>
        </authorList>
    </citation>
    <scope>NUCLEOTIDE SEQUENCE [LARGE SCALE GENOMIC DNA]</scope>
    <source>
        <strain evidence="7 8">DSM 108380</strain>
    </source>
</reference>
<dbReference type="InterPro" id="IPR013320">
    <property type="entry name" value="ConA-like_dom_sf"/>
</dbReference>
<dbReference type="GO" id="GO:0004575">
    <property type="term" value="F:sucrose alpha-glucosidase activity"/>
    <property type="evidence" value="ECO:0007669"/>
    <property type="project" value="TreeGrafter"/>
</dbReference>
<evidence type="ECO:0000259" key="5">
    <source>
        <dbReference type="Pfam" id="PF00251"/>
    </source>
</evidence>
<sequence>MGGDFELQNGKPKFNISSHGMLDCGILYAIHIFRDSEDRLLQLGWVDEAANSRVVKQQGWAGCLAHPREIYEVSRSISEAVANQDNWNIDEEAGVMITLGIRLAPQIRGLRNNKRVFSLNTFRNIHSDNFEVYCTFKRPTRKGKFSFKVRQSPRSEEFTKIVFDLKENCITVDRLKSSLENLGTNTSDSGDFFLLPDEDLHVHFFVDNSILEIYANDRFALTSRIYPSLETSLGASYDFGVFDERNVEFECWEGLKDAWPSREEHEIKLMNSENAISEKDGVVIHEGVVAQAAVYA</sequence>
<comment type="caution">
    <text evidence="7">The sequence shown here is derived from an EMBL/GenBank/DDBJ whole genome shotgun (WGS) entry which is preliminary data.</text>
</comment>
<dbReference type="AlphaFoldDB" id="A0A8H4RFU5"/>
<dbReference type="Gene3D" id="2.60.120.560">
    <property type="entry name" value="Exo-inulinase, domain 1"/>
    <property type="match status" value="1"/>
</dbReference>
<evidence type="ECO:0000256" key="3">
    <source>
        <dbReference type="ARBA" id="ARBA00023295"/>
    </source>
</evidence>
<dbReference type="GO" id="GO:0005987">
    <property type="term" value="P:sucrose catabolic process"/>
    <property type="evidence" value="ECO:0007669"/>
    <property type="project" value="TreeGrafter"/>
</dbReference>
<dbReference type="Pfam" id="PF00251">
    <property type="entry name" value="Glyco_hydro_32N"/>
    <property type="match status" value="1"/>
</dbReference>
<dbReference type="Gene3D" id="2.115.10.20">
    <property type="entry name" value="Glycosyl hydrolase domain, family 43"/>
    <property type="match status" value="1"/>
</dbReference>
<evidence type="ECO:0000256" key="4">
    <source>
        <dbReference type="RuleBase" id="RU362110"/>
    </source>
</evidence>
<dbReference type="SUPFAM" id="SSF49899">
    <property type="entry name" value="Concanavalin A-like lectins/glucanases"/>
    <property type="match status" value="1"/>
</dbReference>
<evidence type="ECO:0000256" key="1">
    <source>
        <dbReference type="ARBA" id="ARBA00009902"/>
    </source>
</evidence>
<keyword evidence="3 4" id="KW-0326">Glycosidase</keyword>
<evidence type="ECO:0000256" key="2">
    <source>
        <dbReference type="ARBA" id="ARBA00022801"/>
    </source>
</evidence>
<dbReference type="PANTHER" id="PTHR42800">
    <property type="entry name" value="EXOINULINASE INUD (AFU_ORTHOLOGUE AFUA_5G00480)"/>
    <property type="match status" value="1"/>
</dbReference>
<keyword evidence="2 4" id="KW-0378">Hydrolase</keyword>
<dbReference type="InterPro" id="IPR023296">
    <property type="entry name" value="Glyco_hydro_beta-prop_sf"/>
</dbReference>
<comment type="similarity">
    <text evidence="1 4">Belongs to the glycosyl hydrolase 32 family.</text>
</comment>
<name>A0A8H4RFU5_9HELO</name>
<dbReference type="Pfam" id="PF08244">
    <property type="entry name" value="Glyco_hydro_32C"/>
    <property type="match status" value="1"/>
</dbReference>
<feature type="domain" description="Glycosyl hydrolase family 32 N-terminal" evidence="5">
    <location>
        <begin position="12"/>
        <end position="71"/>
    </location>
</feature>
<dbReference type="Proteomes" id="UP000566819">
    <property type="component" value="Unassembled WGS sequence"/>
</dbReference>
<dbReference type="PANTHER" id="PTHR42800:SF3">
    <property type="entry name" value="GLYCOSYL HYDROLASE FAMILY 32 N-TERMINAL DOMAIN-CONTAINING PROTEIN"/>
    <property type="match status" value="1"/>
</dbReference>